<dbReference type="CDD" id="cd00082">
    <property type="entry name" value="HisKA"/>
    <property type="match status" value="1"/>
</dbReference>
<evidence type="ECO:0000256" key="2">
    <source>
        <dbReference type="ARBA" id="ARBA00004236"/>
    </source>
</evidence>
<evidence type="ECO:0000256" key="10">
    <source>
        <dbReference type="ARBA" id="ARBA00023136"/>
    </source>
</evidence>
<dbReference type="EMBL" id="PYAU01000001">
    <property type="protein sequence ID" value="PSL39276.1"/>
    <property type="molecule type" value="Genomic_DNA"/>
</dbReference>
<evidence type="ECO:0000256" key="7">
    <source>
        <dbReference type="ARBA" id="ARBA00022777"/>
    </source>
</evidence>
<dbReference type="InterPro" id="IPR003594">
    <property type="entry name" value="HATPase_dom"/>
</dbReference>
<gene>
    <name evidence="15" type="ORF">CLV49_2910</name>
    <name evidence="16" type="ORF">ELQ93_04700</name>
</gene>
<feature type="transmembrane region" description="Helical" evidence="12">
    <location>
        <begin position="185"/>
        <end position="210"/>
    </location>
</feature>
<dbReference type="Pfam" id="PF02518">
    <property type="entry name" value="HATPase_c"/>
    <property type="match status" value="1"/>
</dbReference>
<evidence type="ECO:0000256" key="11">
    <source>
        <dbReference type="SAM" id="MobiDB-lite"/>
    </source>
</evidence>
<keyword evidence="5" id="KW-0808">Transferase</keyword>
<dbReference type="SMART" id="SM00388">
    <property type="entry name" value="HisKA"/>
    <property type="match status" value="1"/>
</dbReference>
<evidence type="ECO:0000256" key="1">
    <source>
        <dbReference type="ARBA" id="ARBA00000085"/>
    </source>
</evidence>
<reference evidence="16 18" key="2">
    <citation type="submission" date="2018-12" db="EMBL/GenBank/DDBJ databases">
        <authorList>
            <person name="hu s."/>
            <person name="Xu Y."/>
            <person name="Xu B."/>
            <person name="Li F."/>
        </authorList>
    </citation>
    <scope>NUCLEOTIDE SEQUENCE [LARGE SCALE GENOMIC DNA]</scope>
    <source>
        <strain evidence="16 18">KSW2-17</strain>
    </source>
</reference>
<dbReference type="PROSITE" id="PS50885">
    <property type="entry name" value="HAMP"/>
    <property type="match status" value="1"/>
</dbReference>
<evidence type="ECO:0000256" key="9">
    <source>
        <dbReference type="ARBA" id="ARBA00023012"/>
    </source>
</evidence>
<dbReference type="InterPro" id="IPR003661">
    <property type="entry name" value="HisK_dim/P_dom"/>
</dbReference>
<evidence type="ECO:0000256" key="8">
    <source>
        <dbReference type="ARBA" id="ARBA00022989"/>
    </source>
</evidence>
<comment type="subcellular location">
    <subcellularLocation>
        <location evidence="2">Cell membrane</location>
    </subcellularLocation>
</comment>
<dbReference type="EMBL" id="RZGY01000001">
    <property type="protein sequence ID" value="RUQ86301.1"/>
    <property type="molecule type" value="Genomic_DNA"/>
</dbReference>
<dbReference type="Proteomes" id="UP000268291">
    <property type="component" value="Unassembled WGS sequence"/>
</dbReference>
<evidence type="ECO:0000313" key="15">
    <source>
        <dbReference type="EMBL" id="PSL39276.1"/>
    </source>
</evidence>
<dbReference type="SUPFAM" id="SSF47384">
    <property type="entry name" value="Homodimeric domain of signal transducing histidine kinase"/>
    <property type="match status" value="1"/>
</dbReference>
<feature type="domain" description="HAMP" evidence="14">
    <location>
        <begin position="207"/>
        <end position="260"/>
    </location>
</feature>
<protein>
    <recommendedName>
        <fullName evidence="3">histidine kinase</fullName>
        <ecNumber evidence="3">2.7.13.3</ecNumber>
    </recommendedName>
</protein>
<dbReference type="SMART" id="SM00304">
    <property type="entry name" value="HAMP"/>
    <property type="match status" value="1"/>
</dbReference>
<dbReference type="Gene3D" id="3.30.565.10">
    <property type="entry name" value="Histidine kinase-like ATPase, C-terminal domain"/>
    <property type="match status" value="1"/>
</dbReference>
<dbReference type="InterPro" id="IPR036097">
    <property type="entry name" value="HisK_dim/P_sf"/>
</dbReference>
<feature type="transmembrane region" description="Helical" evidence="12">
    <location>
        <begin position="20"/>
        <end position="41"/>
    </location>
</feature>
<dbReference type="PANTHER" id="PTHR45436:SF5">
    <property type="entry name" value="SENSOR HISTIDINE KINASE TRCS"/>
    <property type="match status" value="1"/>
</dbReference>
<dbReference type="GO" id="GO:0000155">
    <property type="term" value="F:phosphorelay sensor kinase activity"/>
    <property type="evidence" value="ECO:0007669"/>
    <property type="project" value="InterPro"/>
</dbReference>
<dbReference type="Gene3D" id="1.10.287.130">
    <property type="match status" value="1"/>
</dbReference>
<evidence type="ECO:0000256" key="5">
    <source>
        <dbReference type="ARBA" id="ARBA00022679"/>
    </source>
</evidence>
<dbReference type="CDD" id="cd06225">
    <property type="entry name" value="HAMP"/>
    <property type="match status" value="1"/>
</dbReference>
<evidence type="ECO:0000256" key="6">
    <source>
        <dbReference type="ARBA" id="ARBA00022692"/>
    </source>
</evidence>
<dbReference type="SMART" id="SM00387">
    <property type="entry name" value="HATPase_c"/>
    <property type="match status" value="1"/>
</dbReference>
<accession>A0A2P8GZ84</accession>
<feature type="region of interest" description="Disordered" evidence="11">
    <location>
        <begin position="139"/>
        <end position="161"/>
    </location>
</feature>
<dbReference type="PROSITE" id="PS50109">
    <property type="entry name" value="HIS_KIN"/>
    <property type="match status" value="1"/>
</dbReference>
<feature type="compositionally biased region" description="Acidic residues" evidence="11">
    <location>
        <begin position="148"/>
        <end position="161"/>
    </location>
</feature>
<dbReference type="OrthoDB" id="9786919at2"/>
<dbReference type="Pfam" id="PF00512">
    <property type="entry name" value="HisKA"/>
    <property type="match status" value="1"/>
</dbReference>
<sequence>MRRRFLSAARFSSVRARATIAATAVVAVALVIGSIVFVGLLSRSVVDNVAAVAEQDVAEYTRLLEAGDATDLSDDDDDRVVCLLSADGAYIDGDASCGAPRTAAILLDVALEPDSDAIAVTILGDRYVAAADDDVSVDSVVSTTGRGDDDDDDDGDSDDDASDDAVLVVALPLDEADDAVATAGALLAVAVPLLVVFVAVVTSVVVGRALRPVERIRRRVEGIGASDLSQRVPEPATADEIQALAQTMNAMLDRLDASQRSQRRFVSDASHELRSPLAVLRQYAEVAEAHPDRVPTAALASTVRSEGARMQDIVESLLLLTRLDERGRSERAEPVDLDDVLLQEVRRVRATGSVDVDASGIAPARVSGDPALLGRAVRNVVDNAVRHAQGRIALSVRTEGAWCIVSVDDDGTGIPPEERERVFERFVRLDEGRSRDAGGSGLGLAIVRHIATVSGGTAGAEESPLGGARLTIVLPASSD</sequence>
<evidence type="ECO:0000313" key="16">
    <source>
        <dbReference type="EMBL" id="RUQ86301.1"/>
    </source>
</evidence>
<dbReference type="Pfam" id="PF00672">
    <property type="entry name" value="HAMP"/>
    <property type="match status" value="1"/>
</dbReference>
<comment type="caution">
    <text evidence="15">The sequence shown here is derived from an EMBL/GenBank/DDBJ whole genome shotgun (WGS) entry which is preliminary data.</text>
</comment>
<evidence type="ECO:0000259" key="14">
    <source>
        <dbReference type="PROSITE" id="PS50885"/>
    </source>
</evidence>
<keyword evidence="6 12" id="KW-0812">Transmembrane</keyword>
<evidence type="ECO:0000313" key="17">
    <source>
        <dbReference type="Proteomes" id="UP000241203"/>
    </source>
</evidence>
<evidence type="ECO:0000256" key="3">
    <source>
        <dbReference type="ARBA" id="ARBA00012438"/>
    </source>
</evidence>
<keyword evidence="4" id="KW-0597">Phosphoprotein</keyword>
<comment type="catalytic activity">
    <reaction evidence="1">
        <text>ATP + protein L-histidine = ADP + protein N-phospho-L-histidine.</text>
        <dbReference type="EC" id="2.7.13.3"/>
    </reaction>
</comment>
<feature type="domain" description="Histidine kinase" evidence="13">
    <location>
        <begin position="268"/>
        <end position="478"/>
    </location>
</feature>
<dbReference type="Gene3D" id="6.10.340.10">
    <property type="match status" value="1"/>
</dbReference>
<keyword evidence="9" id="KW-0902">Two-component regulatory system</keyword>
<keyword evidence="7 15" id="KW-0418">Kinase</keyword>
<evidence type="ECO:0000256" key="4">
    <source>
        <dbReference type="ARBA" id="ARBA00022553"/>
    </source>
</evidence>
<dbReference type="SUPFAM" id="SSF158472">
    <property type="entry name" value="HAMP domain-like"/>
    <property type="match status" value="1"/>
</dbReference>
<name>A0A2P8GZ84_9MICO</name>
<dbReference type="SUPFAM" id="SSF55874">
    <property type="entry name" value="ATPase domain of HSP90 chaperone/DNA topoisomerase II/histidine kinase"/>
    <property type="match status" value="1"/>
</dbReference>
<evidence type="ECO:0000259" key="13">
    <source>
        <dbReference type="PROSITE" id="PS50109"/>
    </source>
</evidence>
<keyword evidence="8 12" id="KW-1133">Transmembrane helix</keyword>
<dbReference type="InterPro" id="IPR050428">
    <property type="entry name" value="TCS_sensor_his_kinase"/>
</dbReference>
<evidence type="ECO:0000313" key="18">
    <source>
        <dbReference type="Proteomes" id="UP000268291"/>
    </source>
</evidence>
<proteinExistence type="predicted"/>
<keyword evidence="18" id="KW-1185">Reference proteome</keyword>
<dbReference type="Proteomes" id="UP000241203">
    <property type="component" value="Unassembled WGS sequence"/>
</dbReference>
<dbReference type="GO" id="GO:0005886">
    <property type="term" value="C:plasma membrane"/>
    <property type="evidence" value="ECO:0007669"/>
    <property type="project" value="UniProtKB-SubCell"/>
</dbReference>
<organism evidence="15 17">
    <name type="scientific">Labedella gwakjiensis</name>
    <dbReference type="NCBI Taxonomy" id="390269"/>
    <lineage>
        <taxon>Bacteria</taxon>
        <taxon>Bacillati</taxon>
        <taxon>Actinomycetota</taxon>
        <taxon>Actinomycetes</taxon>
        <taxon>Micrococcales</taxon>
        <taxon>Microbacteriaceae</taxon>
        <taxon>Labedella</taxon>
    </lineage>
</organism>
<dbReference type="PRINTS" id="PR00344">
    <property type="entry name" value="BCTRLSENSOR"/>
</dbReference>
<dbReference type="InterPro" id="IPR004358">
    <property type="entry name" value="Sig_transdc_His_kin-like_C"/>
</dbReference>
<dbReference type="EC" id="2.7.13.3" evidence="3"/>
<dbReference type="InterPro" id="IPR005467">
    <property type="entry name" value="His_kinase_dom"/>
</dbReference>
<reference evidence="15 17" key="1">
    <citation type="submission" date="2018-03" db="EMBL/GenBank/DDBJ databases">
        <title>Genomic Encyclopedia of Archaeal and Bacterial Type Strains, Phase II (KMG-II): from individual species to whole genera.</title>
        <authorList>
            <person name="Goeker M."/>
        </authorList>
    </citation>
    <scope>NUCLEOTIDE SEQUENCE [LARGE SCALE GENOMIC DNA]</scope>
    <source>
        <strain evidence="15 17">DSM 21548</strain>
    </source>
</reference>
<dbReference type="PANTHER" id="PTHR45436">
    <property type="entry name" value="SENSOR HISTIDINE KINASE YKOH"/>
    <property type="match status" value="1"/>
</dbReference>
<dbReference type="AlphaFoldDB" id="A0A2P8GZ84"/>
<evidence type="ECO:0000256" key="12">
    <source>
        <dbReference type="SAM" id="Phobius"/>
    </source>
</evidence>
<keyword evidence="10 12" id="KW-0472">Membrane</keyword>
<dbReference type="RefSeq" id="WP_127054253.1">
    <property type="nucleotide sequence ID" value="NZ_PYAU01000001.1"/>
</dbReference>
<dbReference type="InterPro" id="IPR036890">
    <property type="entry name" value="HATPase_C_sf"/>
</dbReference>
<dbReference type="InterPro" id="IPR003660">
    <property type="entry name" value="HAMP_dom"/>
</dbReference>